<gene>
    <name evidence="4" type="ORF">KTA_29380</name>
</gene>
<keyword evidence="2" id="KW-0812">Transmembrane</keyword>
<protein>
    <recommendedName>
        <fullName evidence="3">Zinc-ribbon domain-containing protein</fullName>
    </recommendedName>
</protein>
<feature type="compositionally biased region" description="Pro residues" evidence="1">
    <location>
        <begin position="67"/>
        <end position="96"/>
    </location>
</feature>
<accession>A0A455T5Q3</accession>
<feature type="domain" description="Zinc-ribbon" evidence="3">
    <location>
        <begin position="3"/>
        <end position="23"/>
    </location>
</feature>
<feature type="region of interest" description="Disordered" evidence="1">
    <location>
        <begin position="28"/>
        <end position="97"/>
    </location>
</feature>
<dbReference type="Pfam" id="PF13240">
    <property type="entry name" value="Zn_Ribbon_1"/>
    <property type="match status" value="1"/>
</dbReference>
<dbReference type="InterPro" id="IPR026870">
    <property type="entry name" value="Zinc_ribbon_dom"/>
</dbReference>
<feature type="transmembrane region" description="Helical" evidence="2">
    <location>
        <begin position="106"/>
        <end position="128"/>
    </location>
</feature>
<evidence type="ECO:0000313" key="4">
    <source>
        <dbReference type="EMBL" id="BBH94739.1"/>
    </source>
</evidence>
<evidence type="ECO:0000256" key="1">
    <source>
        <dbReference type="SAM" id="MobiDB-lite"/>
    </source>
</evidence>
<sequence>MQCNHCGAPLPTGAASCPACGHPTPYNTSGQAAYDPAGTMPSYQEGTPPPPPSPVTNYGLSGGFPYSPAPTDPYSPPPPPGPYAPGAQPPYGPPATAPRQSNLGKVLLITGAILLVVIAACCGGFFLLTRSASQTLSLVDATATSSAATASAENATARSLLTPTPTPTSSPSGSPIAASAAAIITKVQMADQVNDVIPTHLTTTFKTGQVIYATFEIKKGSSGYAQAKWYLDYTKVLNSKILQIQANYDAGYFAARYRLAGQGTVEIYWCSTSDCSDAQLAQVATFSVE</sequence>
<dbReference type="EMBL" id="AP019377">
    <property type="protein sequence ID" value="BBH94739.1"/>
    <property type="molecule type" value="Genomic_DNA"/>
</dbReference>
<evidence type="ECO:0000256" key="2">
    <source>
        <dbReference type="SAM" id="Phobius"/>
    </source>
</evidence>
<keyword evidence="2" id="KW-1133">Transmembrane helix</keyword>
<reference evidence="4" key="1">
    <citation type="submission" date="2018-12" db="EMBL/GenBank/DDBJ databases">
        <title>Novel natural products biosynthetic potential of the class Ktedonobacteria.</title>
        <authorList>
            <person name="Zheng Y."/>
            <person name="Saitou A."/>
            <person name="Wang C.M."/>
            <person name="Toyoda A."/>
            <person name="Minakuchi Y."/>
            <person name="Sekiguchi Y."/>
            <person name="Ueda K."/>
            <person name="Takano H."/>
            <person name="Sakai Y."/>
            <person name="Yokota A."/>
            <person name="Yabe S."/>
        </authorList>
    </citation>
    <scope>NUCLEOTIDE SEQUENCE</scope>
    <source>
        <strain evidence="4">A3-2</strain>
    </source>
</reference>
<organism evidence="4">
    <name type="scientific">Thermogemmatispora argillosa</name>
    <dbReference type="NCBI Taxonomy" id="2045280"/>
    <lineage>
        <taxon>Bacteria</taxon>
        <taxon>Bacillati</taxon>
        <taxon>Chloroflexota</taxon>
        <taxon>Ktedonobacteria</taxon>
        <taxon>Thermogemmatisporales</taxon>
        <taxon>Thermogemmatisporaceae</taxon>
        <taxon>Thermogemmatispora</taxon>
    </lineage>
</organism>
<feature type="region of interest" description="Disordered" evidence="1">
    <location>
        <begin position="154"/>
        <end position="174"/>
    </location>
</feature>
<dbReference type="AlphaFoldDB" id="A0A455T5Q3"/>
<proteinExistence type="predicted"/>
<keyword evidence="2" id="KW-0472">Membrane</keyword>
<evidence type="ECO:0000259" key="3">
    <source>
        <dbReference type="Pfam" id="PF13240"/>
    </source>
</evidence>
<name>A0A455T5Q3_9CHLR</name>